<dbReference type="Proteomes" id="UP001162992">
    <property type="component" value="Chromosome 4"/>
</dbReference>
<accession>A0ACC2DZL2</accession>
<organism evidence="1 2">
    <name type="scientific">Diphasiastrum complanatum</name>
    <name type="common">Issler's clubmoss</name>
    <name type="synonym">Lycopodium complanatum</name>
    <dbReference type="NCBI Taxonomy" id="34168"/>
    <lineage>
        <taxon>Eukaryota</taxon>
        <taxon>Viridiplantae</taxon>
        <taxon>Streptophyta</taxon>
        <taxon>Embryophyta</taxon>
        <taxon>Tracheophyta</taxon>
        <taxon>Lycopodiopsida</taxon>
        <taxon>Lycopodiales</taxon>
        <taxon>Lycopodiaceae</taxon>
        <taxon>Lycopodioideae</taxon>
        <taxon>Diphasiastrum</taxon>
    </lineage>
</organism>
<comment type="caution">
    <text evidence="1">The sequence shown here is derived from an EMBL/GenBank/DDBJ whole genome shotgun (WGS) entry which is preliminary data.</text>
</comment>
<evidence type="ECO:0000313" key="1">
    <source>
        <dbReference type="EMBL" id="KAJ7559683.1"/>
    </source>
</evidence>
<gene>
    <name evidence="1" type="ORF">O6H91_04G096400</name>
</gene>
<proteinExistence type="predicted"/>
<protein>
    <submittedName>
        <fullName evidence="1">Uncharacterized protein</fullName>
    </submittedName>
</protein>
<evidence type="ECO:0000313" key="2">
    <source>
        <dbReference type="Proteomes" id="UP001162992"/>
    </source>
</evidence>
<reference evidence="2" key="1">
    <citation type="journal article" date="2024" name="Proc. Natl. Acad. Sci. U.S.A.">
        <title>Extraordinary preservation of gene collinearity over three hundred million years revealed in homosporous lycophytes.</title>
        <authorList>
            <person name="Li C."/>
            <person name="Wickell D."/>
            <person name="Kuo L.Y."/>
            <person name="Chen X."/>
            <person name="Nie B."/>
            <person name="Liao X."/>
            <person name="Peng D."/>
            <person name="Ji J."/>
            <person name="Jenkins J."/>
            <person name="Williams M."/>
            <person name="Shu S."/>
            <person name="Plott C."/>
            <person name="Barry K."/>
            <person name="Rajasekar S."/>
            <person name="Grimwood J."/>
            <person name="Han X."/>
            <person name="Sun S."/>
            <person name="Hou Z."/>
            <person name="He W."/>
            <person name="Dai G."/>
            <person name="Sun C."/>
            <person name="Schmutz J."/>
            <person name="Leebens-Mack J.H."/>
            <person name="Li F.W."/>
            <person name="Wang L."/>
        </authorList>
    </citation>
    <scope>NUCLEOTIDE SEQUENCE [LARGE SCALE GENOMIC DNA]</scope>
    <source>
        <strain evidence="2">cv. PW_Plant_1</strain>
    </source>
</reference>
<name>A0ACC2DZL2_DIPCM</name>
<keyword evidence="2" id="KW-1185">Reference proteome</keyword>
<dbReference type="EMBL" id="CM055095">
    <property type="protein sequence ID" value="KAJ7559683.1"/>
    <property type="molecule type" value="Genomic_DNA"/>
</dbReference>
<sequence>MHYILPESCKKTGLLTMAFKFWVVLAVFMAVIPFLSGQGISLFDPFATSAIILDPFDDLALFDPFAVRRARDISSSVFNVKVDWQETPESHIIRADIPGFGKEDTKVSVVDGRTLEIRGERKEEEVDNRDQWQRVERVKGYFWRKFRLPENADVENVKAEVENGVLTVTVPKKEQPKSAIRHVEISSTAHHANEEQTQPHLQRSTTCTAD</sequence>